<evidence type="ECO:0000313" key="2">
    <source>
        <dbReference type="Proteomes" id="UP001164929"/>
    </source>
</evidence>
<evidence type="ECO:0000313" key="1">
    <source>
        <dbReference type="EMBL" id="KAJ6990900.1"/>
    </source>
</evidence>
<accession>A0AAD6VWU9</accession>
<protein>
    <submittedName>
        <fullName evidence="1">Uncharacterized protein</fullName>
    </submittedName>
</protein>
<organism evidence="1 2">
    <name type="scientific">Populus alba x Populus x berolinensis</name>
    <dbReference type="NCBI Taxonomy" id="444605"/>
    <lineage>
        <taxon>Eukaryota</taxon>
        <taxon>Viridiplantae</taxon>
        <taxon>Streptophyta</taxon>
        <taxon>Embryophyta</taxon>
        <taxon>Tracheophyta</taxon>
        <taxon>Spermatophyta</taxon>
        <taxon>Magnoliopsida</taxon>
        <taxon>eudicotyledons</taxon>
        <taxon>Gunneridae</taxon>
        <taxon>Pentapetalae</taxon>
        <taxon>rosids</taxon>
        <taxon>fabids</taxon>
        <taxon>Malpighiales</taxon>
        <taxon>Salicaceae</taxon>
        <taxon>Saliceae</taxon>
        <taxon>Populus</taxon>
    </lineage>
</organism>
<dbReference type="Proteomes" id="UP001164929">
    <property type="component" value="Chromosome 7"/>
</dbReference>
<gene>
    <name evidence="1" type="ORF">NC653_019208</name>
</gene>
<comment type="caution">
    <text evidence="1">The sequence shown here is derived from an EMBL/GenBank/DDBJ whole genome shotgun (WGS) entry which is preliminary data.</text>
</comment>
<dbReference type="AlphaFoldDB" id="A0AAD6VWU9"/>
<name>A0AAD6VWU9_9ROSI</name>
<proteinExistence type="predicted"/>
<dbReference type="EMBL" id="JAQIZT010000007">
    <property type="protein sequence ID" value="KAJ6990900.1"/>
    <property type="molecule type" value="Genomic_DNA"/>
</dbReference>
<reference evidence="1" key="1">
    <citation type="journal article" date="2023" name="Mol. Ecol. Resour.">
        <title>Chromosome-level genome assembly of a triploid poplar Populus alba 'Berolinensis'.</title>
        <authorList>
            <person name="Chen S."/>
            <person name="Yu Y."/>
            <person name="Wang X."/>
            <person name="Wang S."/>
            <person name="Zhang T."/>
            <person name="Zhou Y."/>
            <person name="He R."/>
            <person name="Meng N."/>
            <person name="Wang Y."/>
            <person name="Liu W."/>
            <person name="Liu Z."/>
            <person name="Liu J."/>
            <person name="Guo Q."/>
            <person name="Huang H."/>
            <person name="Sederoff R.R."/>
            <person name="Wang G."/>
            <person name="Qu G."/>
            <person name="Chen S."/>
        </authorList>
    </citation>
    <scope>NUCLEOTIDE SEQUENCE</scope>
    <source>
        <strain evidence="1">SC-2020</strain>
    </source>
</reference>
<keyword evidence="2" id="KW-1185">Reference proteome</keyword>
<sequence length="70" mass="7683">MTAFEAKGCKNNKLPVTDPSISLEQRSRSKQRGCMVLSLLVLQVEDGEIYNKISDRLASGCINGLKAVEK</sequence>